<gene>
    <name evidence="1" type="ORF">GM920_05780</name>
</gene>
<dbReference type="PROSITE" id="PS51257">
    <property type="entry name" value="PROKAR_LIPOPROTEIN"/>
    <property type="match status" value="1"/>
</dbReference>
<name>A0ABR6ET87_9SPHI</name>
<dbReference type="RefSeq" id="WP_182954328.1">
    <property type="nucleotide sequence ID" value="NZ_WNXC01000001.1"/>
</dbReference>
<accession>A0ABR6ET87</accession>
<comment type="caution">
    <text evidence="1">The sequence shown here is derived from an EMBL/GenBank/DDBJ whole genome shotgun (WGS) entry which is preliminary data.</text>
</comment>
<organism evidence="1 2">
    <name type="scientific">Pedobacter gandavensis</name>
    <dbReference type="NCBI Taxonomy" id="2679963"/>
    <lineage>
        <taxon>Bacteria</taxon>
        <taxon>Pseudomonadati</taxon>
        <taxon>Bacteroidota</taxon>
        <taxon>Sphingobacteriia</taxon>
        <taxon>Sphingobacteriales</taxon>
        <taxon>Sphingobacteriaceae</taxon>
        <taxon>Pedobacter</taxon>
    </lineage>
</organism>
<reference evidence="1 2" key="1">
    <citation type="submission" date="2019-11" db="EMBL/GenBank/DDBJ databases">
        <title>Description of Pedobacter sp. LMG 31462T.</title>
        <authorList>
            <person name="Carlier A."/>
            <person name="Qi S."/>
            <person name="Vandamme P."/>
        </authorList>
    </citation>
    <scope>NUCLEOTIDE SEQUENCE [LARGE SCALE GENOMIC DNA]</scope>
    <source>
        <strain evidence="1 2">LMG 31462</strain>
    </source>
</reference>
<evidence type="ECO:0000313" key="1">
    <source>
        <dbReference type="EMBL" id="MBB2148417.1"/>
    </source>
</evidence>
<keyword evidence="2" id="KW-1185">Reference proteome</keyword>
<dbReference type="EMBL" id="WNXC01000001">
    <property type="protein sequence ID" value="MBB2148417.1"/>
    <property type="molecule type" value="Genomic_DNA"/>
</dbReference>
<dbReference type="SUPFAM" id="SSF51126">
    <property type="entry name" value="Pectin lyase-like"/>
    <property type="match status" value="1"/>
</dbReference>
<dbReference type="Proteomes" id="UP000636110">
    <property type="component" value="Unassembled WGS sequence"/>
</dbReference>
<protein>
    <recommendedName>
        <fullName evidence="3">Right-handed parallel beta-helix repeat-containing protein</fullName>
    </recommendedName>
</protein>
<sequence>MVNALRVNLALCVLVVFCACKKNPNIGTDITKPETEIPVIPTPPKDSVEIPGNSKVIEVGTGSGNLSIDGKTLGITGNTVIKIKGGSYSDIQIANIVLANGTAFVLNDGLVEIVGNRQMTLSNLKNVTISGNGTPGIDKGFVFRDKSSDAASIQLKNDINDFTLKYVSFSNVNTYNAIQYNSEKVYNGSESSYSKNLKFLYIDAVNTGTLIRFRGSVENGTITGLVKNVEVAYLNFRDSRAVGSVVALENAEAYDLHNNTVQDINQSNDNHNGIFYVQGNGKFYNNLIKNHQGNAIRAWAYSIGTTPQEVLIFNNIVINSRMYSGFELQAFERNMLPGKTTFVNAKVFNNTCGNLLPKEQFPAQILDLYGLQGGKTDIFNNLGYKFTLVGQNNTNFIYNDMGPTPPNAFNNKYFKTAAEAGIVDENKLMLGANSAAKNAGAALTSQNLQISATPAISFDIYNTPRSLSKPSIGAVE</sequence>
<proteinExistence type="predicted"/>
<evidence type="ECO:0000313" key="2">
    <source>
        <dbReference type="Proteomes" id="UP000636110"/>
    </source>
</evidence>
<evidence type="ECO:0008006" key="3">
    <source>
        <dbReference type="Google" id="ProtNLM"/>
    </source>
</evidence>
<dbReference type="InterPro" id="IPR011050">
    <property type="entry name" value="Pectin_lyase_fold/virulence"/>
</dbReference>